<proteinExistence type="predicted"/>
<dbReference type="Proteomes" id="UP000247152">
    <property type="component" value="Unassembled WGS sequence"/>
</dbReference>
<sequence length="59" mass="6613">MSIISRDGKLDNRCIEDRVLVGLNLVFAAMVLAFQQGVVTDRIPVVEDLKEAKKKLSLR</sequence>
<protein>
    <submittedName>
        <fullName evidence="2">Uncharacterized protein</fullName>
    </submittedName>
</protein>
<reference evidence="2 3" key="1">
    <citation type="submission" date="2018-05" db="EMBL/GenBank/DDBJ databases">
        <title>Legionella qingyii sp.nov., whole genome shotgun sequence.</title>
        <authorList>
            <person name="Wu H."/>
            <person name="Zhu Q."/>
            <person name="Hu C."/>
        </authorList>
    </citation>
    <scope>NUCLEOTIDE SEQUENCE [LARGE SCALE GENOMIC DNA]</scope>
    <source>
        <strain evidence="2 3">HEB18</strain>
    </source>
</reference>
<organism evidence="2 3">
    <name type="scientific">Legionella qingyii</name>
    <dbReference type="NCBI Taxonomy" id="2184757"/>
    <lineage>
        <taxon>Bacteria</taxon>
        <taxon>Pseudomonadati</taxon>
        <taxon>Pseudomonadota</taxon>
        <taxon>Gammaproteobacteria</taxon>
        <taxon>Legionellales</taxon>
        <taxon>Legionellaceae</taxon>
        <taxon>Legionella</taxon>
    </lineage>
</organism>
<dbReference type="EMBL" id="QHJG01000056">
    <property type="protein sequence ID" value="PWY53913.1"/>
    <property type="molecule type" value="Genomic_DNA"/>
</dbReference>
<comment type="caution">
    <text evidence="2">The sequence shown here is derived from an EMBL/GenBank/DDBJ whole genome shotgun (WGS) entry which is preliminary data.</text>
</comment>
<feature type="transmembrane region" description="Helical" evidence="1">
    <location>
        <begin position="20"/>
        <end position="39"/>
    </location>
</feature>
<gene>
    <name evidence="2" type="ORF">DGG96_19785</name>
</gene>
<accession>A0A317TWY6</accession>
<keyword evidence="1" id="KW-0472">Membrane</keyword>
<evidence type="ECO:0000313" key="2">
    <source>
        <dbReference type="EMBL" id="PWY53913.1"/>
    </source>
</evidence>
<evidence type="ECO:0000256" key="1">
    <source>
        <dbReference type="SAM" id="Phobius"/>
    </source>
</evidence>
<evidence type="ECO:0000313" key="3">
    <source>
        <dbReference type="Proteomes" id="UP000247152"/>
    </source>
</evidence>
<dbReference type="AlphaFoldDB" id="A0A317TWY6"/>
<keyword evidence="1" id="KW-1133">Transmembrane helix</keyword>
<name>A0A317TWY6_9GAMM</name>
<keyword evidence="1" id="KW-0812">Transmembrane</keyword>